<reference evidence="2 3" key="2">
    <citation type="submission" date="2017-10" db="EMBL/GenBank/DDBJ databases">
        <title>Extensive intraspecific genome diversity in a model arbuscular mycorrhizal fungus.</title>
        <authorList>
            <person name="Chen E.C.H."/>
            <person name="Morin E."/>
            <person name="Baudet D."/>
            <person name="Noel J."/>
            <person name="Ndikumana S."/>
            <person name="Charron P."/>
            <person name="St-Onge C."/>
            <person name="Giorgi J."/>
            <person name="Grigoriev I.V."/>
            <person name="Roux C."/>
            <person name="Martin F.M."/>
            <person name="Corradi N."/>
        </authorList>
    </citation>
    <scope>NUCLEOTIDE SEQUENCE [LARGE SCALE GENOMIC DNA]</scope>
    <source>
        <strain evidence="2 3">C2</strain>
    </source>
</reference>
<name>A0A2N1N3X4_9GLOM</name>
<dbReference type="PANTHER" id="PTHR47160">
    <property type="entry name" value="PUTATIVE-RELATED"/>
    <property type="match status" value="1"/>
</dbReference>
<protein>
    <recommendedName>
        <fullName evidence="1">MULE transposase domain-containing protein</fullName>
    </recommendedName>
</protein>
<proteinExistence type="predicted"/>
<dbReference type="InterPro" id="IPR018289">
    <property type="entry name" value="MULE_transposase_dom"/>
</dbReference>
<organism evidence="2 3">
    <name type="scientific">Rhizophagus irregularis</name>
    <dbReference type="NCBI Taxonomy" id="588596"/>
    <lineage>
        <taxon>Eukaryota</taxon>
        <taxon>Fungi</taxon>
        <taxon>Fungi incertae sedis</taxon>
        <taxon>Mucoromycota</taxon>
        <taxon>Glomeromycotina</taxon>
        <taxon>Glomeromycetes</taxon>
        <taxon>Glomerales</taxon>
        <taxon>Glomeraceae</taxon>
        <taxon>Rhizophagus</taxon>
    </lineage>
</organism>
<dbReference type="PANTHER" id="PTHR47160:SF10">
    <property type="entry name" value="MULE TRANSPOSASE DOMAIN-CONTAINING PROTEIN"/>
    <property type="match status" value="1"/>
</dbReference>
<dbReference type="AlphaFoldDB" id="A0A2N1N3X4"/>
<feature type="domain" description="MULE transposase" evidence="1">
    <location>
        <begin position="40"/>
        <end position="141"/>
    </location>
</feature>
<reference evidence="2 3" key="1">
    <citation type="submission" date="2016-04" db="EMBL/GenBank/DDBJ databases">
        <title>Genome analyses suggest a sexual origin of heterokaryosis in a supposedly ancient asexual fungus.</title>
        <authorList>
            <person name="Ropars J."/>
            <person name="Sedzielewska K."/>
            <person name="Noel J."/>
            <person name="Charron P."/>
            <person name="Farinelli L."/>
            <person name="Marton T."/>
            <person name="Kruger M."/>
            <person name="Pelin A."/>
            <person name="Brachmann A."/>
            <person name="Corradi N."/>
        </authorList>
    </citation>
    <scope>NUCLEOTIDE SEQUENCE [LARGE SCALE GENOMIC DNA]</scope>
    <source>
        <strain evidence="2 3">C2</strain>
    </source>
</reference>
<dbReference type="Pfam" id="PF10551">
    <property type="entry name" value="MULE"/>
    <property type="match status" value="1"/>
</dbReference>
<evidence type="ECO:0000259" key="1">
    <source>
        <dbReference type="Pfam" id="PF10551"/>
    </source>
</evidence>
<evidence type="ECO:0000313" key="2">
    <source>
        <dbReference type="EMBL" id="PKK68577.1"/>
    </source>
</evidence>
<gene>
    <name evidence="2" type="ORF">RhiirC2_662304</name>
</gene>
<dbReference type="VEuPathDB" id="FungiDB:RhiirA1_474094"/>
<sequence>MKKTLDGSNFLIKDSTINDNRILIFTTIANINQLEQSTLWIMDGTFKTVPTIFKQLYTIHGFVGRNENSWIMPLVYVLMSSKSEECYQALFQDLIDFGNEHDIDLHPQFVLTDFEIAAIKAIRTEFPGVQNKGCHFHLSQNIYRKVQEFGLTVLYGTDENFSLLIRHIPALAFLPYNEIPTVFDELRNIMPEEANRIMEWFEIYYIRGRVRHTTRSGNVIQSEPLFPPSLWSIVDNIEHSFPRTQNNVEAWYRRWETLVGHAHVGVFKIIKEIQKEQNRVQLEMESIL</sequence>
<comment type="caution">
    <text evidence="2">The sequence shown here is derived from an EMBL/GenBank/DDBJ whole genome shotgun (WGS) entry which is preliminary data.</text>
</comment>
<dbReference type="EMBL" id="LLXL01000829">
    <property type="protein sequence ID" value="PKK68577.1"/>
    <property type="molecule type" value="Genomic_DNA"/>
</dbReference>
<accession>A0A2N1N3X4</accession>
<evidence type="ECO:0000313" key="3">
    <source>
        <dbReference type="Proteomes" id="UP000233469"/>
    </source>
</evidence>
<dbReference type="Proteomes" id="UP000233469">
    <property type="component" value="Unassembled WGS sequence"/>
</dbReference>